<feature type="non-terminal residue" evidence="2">
    <location>
        <position position="1"/>
    </location>
</feature>
<dbReference type="EMBL" id="BARS01002338">
    <property type="protein sequence ID" value="GAF84332.1"/>
    <property type="molecule type" value="Genomic_DNA"/>
</dbReference>
<protein>
    <submittedName>
        <fullName evidence="2">Uncharacterized protein</fullName>
    </submittedName>
</protein>
<dbReference type="GO" id="GO:0016616">
    <property type="term" value="F:oxidoreductase activity, acting on the CH-OH group of donors, NAD or NADP as acceptor"/>
    <property type="evidence" value="ECO:0007669"/>
    <property type="project" value="InterPro"/>
</dbReference>
<dbReference type="Gene3D" id="3.90.110.10">
    <property type="entry name" value="Lactate dehydrogenase/glycoside hydrolase, family 4, C-terminal"/>
    <property type="match status" value="1"/>
</dbReference>
<accession>X0T808</accession>
<dbReference type="InterPro" id="IPR015955">
    <property type="entry name" value="Lactate_DH/Glyco_Ohase_4_C"/>
</dbReference>
<sequence>YPDLSFRKIDLFDVPGTAELLKEVRPSVVCNLSSLGSWWITRLLPMDVYRKISPIGPWLPNHLTLAHKLMEAVKRSGIETQVVNGAFPDLTNVVLSKVGLEPACGGGNMDLACSRIKRIVAREMGVPYRSVTVYGVGHHGSYYTAGLDGPYWLKILVDGEDVSQKFPNEKMTRIYNEAGYASKVQYTGPLVDQMRTAASFLKHVLAIYFDTGEVCSCVAGPQGLPGAYPARLSAEGAEVVLPGLSLEEAVEVNEAGARLDGIERVKDDGTVVFVEENVELMREVVGYECEELKVSESEERARELNSKLRKLYEKYKVS</sequence>
<feature type="coiled-coil region" evidence="1">
    <location>
        <begin position="287"/>
        <end position="314"/>
    </location>
</feature>
<gene>
    <name evidence="2" type="ORF">S01H1_04429</name>
</gene>
<reference evidence="2" key="1">
    <citation type="journal article" date="2014" name="Front. Microbiol.">
        <title>High frequency of phylogenetically diverse reductive dehalogenase-homologous genes in deep subseafloor sedimentary metagenomes.</title>
        <authorList>
            <person name="Kawai M."/>
            <person name="Futagami T."/>
            <person name="Toyoda A."/>
            <person name="Takaki Y."/>
            <person name="Nishi S."/>
            <person name="Hori S."/>
            <person name="Arai W."/>
            <person name="Tsubouchi T."/>
            <person name="Morono Y."/>
            <person name="Uchiyama I."/>
            <person name="Ito T."/>
            <person name="Fujiyama A."/>
            <person name="Inagaki F."/>
            <person name="Takami H."/>
        </authorList>
    </citation>
    <scope>NUCLEOTIDE SEQUENCE</scope>
    <source>
        <strain evidence="2">Expedition CK06-06</strain>
    </source>
</reference>
<evidence type="ECO:0000256" key="1">
    <source>
        <dbReference type="SAM" id="Coils"/>
    </source>
</evidence>
<keyword evidence="1" id="KW-0175">Coiled coil</keyword>
<dbReference type="AlphaFoldDB" id="X0T808"/>
<evidence type="ECO:0000313" key="2">
    <source>
        <dbReference type="EMBL" id="GAF84332.1"/>
    </source>
</evidence>
<name>X0T808_9ZZZZ</name>
<comment type="caution">
    <text evidence="2">The sequence shown here is derived from an EMBL/GenBank/DDBJ whole genome shotgun (WGS) entry which is preliminary data.</text>
</comment>
<organism evidence="2">
    <name type="scientific">marine sediment metagenome</name>
    <dbReference type="NCBI Taxonomy" id="412755"/>
    <lineage>
        <taxon>unclassified sequences</taxon>
        <taxon>metagenomes</taxon>
        <taxon>ecological metagenomes</taxon>
    </lineage>
</organism>
<proteinExistence type="predicted"/>
<dbReference type="SUPFAM" id="SSF56327">
    <property type="entry name" value="LDH C-terminal domain-like"/>
    <property type="match status" value="1"/>
</dbReference>